<dbReference type="InterPro" id="IPR039255">
    <property type="entry name" value="YceD_bac"/>
</dbReference>
<dbReference type="PATRIC" id="fig|452.5.peg.1694"/>
<gene>
    <name evidence="6" type="ORF">Lspi_1537</name>
</gene>
<protein>
    <recommendedName>
        <fullName evidence="3">Large ribosomal RNA subunit accumulation protein YceD</fullName>
    </recommendedName>
    <alternativeName>
        <fullName evidence="5">23S rRNA accumulation protein YceD</fullName>
    </alternativeName>
</protein>
<dbReference type="PANTHER" id="PTHR38099">
    <property type="entry name" value="LARGE RIBOSOMAL RNA SUBUNIT ACCUMULATION PROTEIN YCED"/>
    <property type="match status" value="1"/>
</dbReference>
<dbReference type="PANTHER" id="PTHR38099:SF1">
    <property type="entry name" value="LARGE RIBOSOMAL RNA SUBUNIT ACCUMULATION PROTEIN YCED"/>
    <property type="match status" value="1"/>
</dbReference>
<comment type="function">
    <text evidence="1">Plays a role in synthesis, processing and/or stability of 23S rRNA.</text>
</comment>
<comment type="similarity">
    <text evidence="2">Belongs to the DUF177 domain family.</text>
</comment>
<proteinExistence type="inferred from homology"/>
<dbReference type="GO" id="GO:0005829">
    <property type="term" value="C:cytosol"/>
    <property type="evidence" value="ECO:0007669"/>
    <property type="project" value="TreeGrafter"/>
</dbReference>
<comment type="caution">
    <text evidence="6">The sequence shown here is derived from an EMBL/GenBank/DDBJ whole genome shotgun (WGS) entry which is preliminary data.</text>
</comment>
<dbReference type="AlphaFoldDB" id="A0A0W0Z4H0"/>
<sequence>MLVRLRSAPLQTLQHIELELTERIPSYIDSPVNVQCDYRIEQRDDYYLMSLAVSGHLTVVCQRCLHSFPYHYSNHTDIAICASEEKAEKLMTDYDCIVAPNYTISLQDLIADELYLYTPENHPEKDTCDPGTTAYIRIDNAI</sequence>
<reference evidence="6 7" key="1">
    <citation type="submission" date="2015-11" db="EMBL/GenBank/DDBJ databases">
        <title>Genomic analysis of 38 Legionella species identifies large and diverse effector repertoires.</title>
        <authorList>
            <person name="Burstein D."/>
            <person name="Amaro F."/>
            <person name="Zusman T."/>
            <person name="Lifshitz Z."/>
            <person name="Cohen O."/>
            <person name="Gilbert J.A."/>
            <person name="Pupko T."/>
            <person name="Shuman H.A."/>
            <person name="Segal G."/>
        </authorList>
    </citation>
    <scope>NUCLEOTIDE SEQUENCE [LARGE SCALE GENOMIC DNA]</scope>
    <source>
        <strain evidence="6 7">Mt.St.Helens-9</strain>
    </source>
</reference>
<keyword evidence="4" id="KW-0690">Ribosome biogenesis</keyword>
<name>A0A0W0Z4H0_LEGSP</name>
<dbReference type="Proteomes" id="UP000054877">
    <property type="component" value="Unassembled WGS sequence"/>
</dbReference>
<evidence type="ECO:0000313" key="6">
    <source>
        <dbReference type="EMBL" id="KTD64018.1"/>
    </source>
</evidence>
<dbReference type="STRING" id="452.Lspi_1537"/>
<organism evidence="6 7">
    <name type="scientific">Legionella spiritensis</name>
    <dbReference type="NCBI Taxonomy" id="452"/>
    <lineage>
        <taxon>Bacteria</taxon>
        <taxon>Pseudomonadati</taxon>
        <taxon>Pseudomonadota</taxon>
        <taxon>Gammaproteobacteria</taxon>
        <taxon>Legionellales</taxon>
        <taxon>Legionellaceae</taxon>
        <taxon>Legionella</taxon>
    </lineage>
</organism>
<evidence type="ECO:0000256" key="5">
    <source>
        <dbReference type="ARBA" id="ARBA00031841"/>
    </source>
</evidence>
<accession>A0A0W0Z4H0</accession>
<keyword evidence="7" id="KW-1185">Reference proteome</keyword>
<evidence type="ECO:0000256" key="1">
    <source>
        <dbReference type="ARBA" id="ARBA00002868"/>
    </source>
</evidence>
<evidence type="ECO:0000313" key="7">
    <source>
        <dbReference type="Proteomes" id="UP000054877"/>
    </source>
</evidence>
<dbReference type="RefSeq" id="WP_058483454.1">
    <property type="nucleotide sequence ID" value="NZ_CAAAII010000001.1"/>
</dbReference>
<dbReference type="GO" id="GO:0042254">
    <property type="term" value="P:ribosome biogenesis"/>
    <property type="evidence" value="ECO:0007669"/>
    <property type="project" value="UniProtKB-KW"/>
</dbReference>
<dbReference type="OrthoDB" id="9786771at2"/>
<dbReference type="Pfam" id="PF02620">
    <property type="entry name" value="YceD"/>
    <property type="match status" value="1"/>
</dbReference>
<evidence type="ECO:0000256" key="4">
    <source>
        <dbReference type="ARBA" id="ARBA00022517"/>
    </source>
</evidence>
<dbReference type="EMBL" id="LNYX01000014">
    <property type="protein sequence ID" value="KTD64018.1"/>
    <property type="molecule type" value="Genomic_DNA"/>
</dbReference>
<evidence type="ECO:0000256" key="3">
    <source>
        <dbReference type="ARBA" id="ARBA00015716"/>
    </source>
</evidence>
<dbReference type="InterPro" id="IPR003772">
    <property type="entry name" value="YceD"/>
</dbReference>
<evidence type="ECO:0000256" key="2">
    <source>
        <dbReference type="ARBA" id="ARBA00010740"/>
    </source>
</evidence>